<dbReference type="EMBL" id="BART01033222">
    <property type="protein sequence ID" value="GAH17921.1"/>
    <property type="molecule type" value="Genomic_DNA"/>
</dbReference>
<evidence type="ECO:0000313" key="1">
    <source>
        <dbReference type="EMBL" id="GAH17921.1"/>
    </source>
</evidence>
<accession>X1DAW9</accession>
<organism evidence="1">
    <name type="scientific">marine sediment metagenome</name>
    <dbReference type="NCBI Taxonomy" id="412755"/>
    <lineage>
        <taxon>unclassified sequences</taxon>
        <taxon>metagenomes</taxon>
        <taxon>ecological metagenomes</taxon>
    </lineage>
</organism>
<gene>
    <name evidence="1" type="ORF">S01H4_57169</name>
</gene>
<name>X1DAW9_9ZZZZ</name>
<comment type="caution">
    <text evidence="1">The sequence shown here is derived from an EMBL/GenBank/DDBJ whole genome shotgun (WGS) entry which is preliminary data.</text>
</comment>
<protein>
    <submittedName>
        <fullName evidence="1">Uncharacterized protein</fullName>
    </submittedName>
</protein>
<sequence>GIHFWVGQAMGRGIKVRIMDKNSNILRTDGCGTTILRARTGLIYGYDIPQAIAKAKGDNIPYTDLDNYPGDEIINYFGTDFFTNTIDYMLALAIYKGATEIKMYGVSILHAKSTKGITKGPSSKL</sequence>
<dbReference type="AlphaFoldDB" id="X1DAW9"/>
<proteinExistence type="predicted"/>
<reference evidence="1" key="1">
    <citation type="journal article" date="2014" name="Front. Microbiol.">
        <title>High frequency of phylogenetically diverse reductive dehalogenase-homologous genes in deep subseafloor sedimentary metagenomes.</title>
        <authorList>
            <person name="Kawai M."/>
            <person name="Futagami T."/>
            <person name="Toyoda A."/>
            <person name="Takaki Y."/>
            <person name="Nishi S."/>
            <person name="Hori S."/>
            <person name="Arai W."/>
            <person name="Tsubouchi T."/>
            <person name="Morono Y."/>
            <person name="Uchiyama I."/>
            <person name="Ito T."/>
            <person name="Fujiyama A."/>
            <person name="Inagaki F."/>
            <person name="Takami H."/>
        </authorList>
    </citation>
    <scope>NUCLEOTIDE SEQUENCE</scope>
    <source>
        <strain evidence="1">Expedition CK06-06</strain>
    </source>
</reference>
<feature type="non-terminal residue" evidence="1">
    <location>
        <position position="1"/>
    </location>
</feature>